<gene>
    <name evidence="2" type="ORF">AWC01_11785</name>
</gene>
<evidence type="ECO:0000313" key="3">
    <source>
        <dbReference type="Proteomes" id="UP000193564"/>
    </source>
</evidence>
<protein>
    <submittedName>
        <fullName evidence="2">Uncharacterized protein</fullName>
    </submittedName>
</protein>
<keyword evidence="3" id="KW-1185">Reference proteome</keyword>
<name>A0A1X1T802_9MYCO</name>
<reference evidence="2 3" key="1">
    <citation type="submission" date="2016-01" db="EMBL/GenBank/DDBJ databases">
        <title>The new phylogeny of the genus Mycobacterium.</title>
        <authorList>
            <person name="Tarcisio F."/>
            <person name="Conor M."/>
            <person name="Antonella G."/>
            <person name="Elisabetta G."/>
            <person name="Giulia F.S."/>
            <person name="Sara T."/>
            <person name="Anna F."/>
            <person name="Clotilde B."/>
            <person name="Roberto B."/>
            <person name="Veronica D.S."/>
            <person name="Fabio R."/>
            <person name="Monica P."/>
            <person name="Olivier J."/>
            <person name="Enrico T."/>
            <person name="Nicola S."/>
        </authorList>
    </citation>
    <scope>NUCLEOTIDE SEQUENCE [LARGE SCALE GENOMIC DNA]</scope>
    <source>
        <strain evidence="2 3">DSM 44339</strain>
    </source>
</reference>
<comment type="caution">
    <text evidence="2">The sequence shown here is derived from an EMBL/GenBank/DDBJ whole genome shotgun (WGS) entry which is preliminary data.</text>
</comment>
<sequence>MPARRIGGAALDVSENEPMPTPHCSTPRTSSSPPHIATAGESTGDEMGLLAVDNVAAVLAGRPALSPLR</sequence>
<accession>A0A1X1T802</accession>
<organism evidence="2 3">
    <name type="scientific">Mycolicibacterium doricum</name>
    <dbReference type="NCBI Taxonomy" id="126673"/>
    <lineage>
        <taxon>Bacteria</taxon>
        <taxon>Bacillati</taxon>
        <taxon>Actinomycetota</taxon>
        <taxon>Actinomycetes</taxon>
        <taxon>Mycobacteriales</taxon>
        <taxon>Mycobacteriaceae</taxon>
        <taxon>Mycolicibacterium</taxon>
    </lineage>
</organism>
<feature type="region of interest" description="Disordered" evidence="1">
    <location>
        <begin position="1"/>
        <end position="42"/>
    </location>
</feature>
<proteinExistence type="predicted"/>
<dbReference type="AlphaFoldDB" id="A0A1X1T802"/>
<dbReference type="EMBL" id="LQOS01000029">
    <property type="protein sequence ID" value="ORV40713.1"/>
    <property type="molecule type" value="Genomic_DNA"/>
</dbReference>
<dbReference type="STRING" id="126673.AWC01_11785"/>
<evidence type="ECO:0000256" key="1">
    <source>
        <dbReference type="SAM" id="MobiDB-lite"/>
    </source>
</evidence>
<feature type="compositionally biased region" description="Polar residues" evidence="1">
    <location>
        <begin position="23"/>
        <end position="33"/>
    </location>
</feature>
<dbReference type="Proteomes" id="UP000193564">
    <property type="component" value="Unassembled WGS sequence"/>
</dbReference>
<evidence type="ECO:0000313" key="2">
    <source>
        <dbReference type="EMBL" id="ORV40713.1"/>
    </source>
</evidence>
<dbReference type="Gene3D" id="3.40.50.720">
    <property type="entry name" value="NAD(P)-binding Rossmann-like Domain"/>
    <property type="match status" value="2"/>
</dbReference>